<dbReference type="InterPro" id="IPR016194">
    <property type="entry name" value="SPOC-like_C_dom_sf"/>
</dbReference>
<evidence type="ECO:0000256" key="2">
    <source>
        <dbReference type="ARBA" id="ARBA00022884"/>
    </source>
</evidence>
<feature type="compositionally biased region" description="Low complexity" evidence="7">
    <location>
        <begin position="10"/>
        <end position="27"/>
    </location>
</feature>
<accession>A0AAN9AWX6</accession>
<feature type="region of interest" description="Disordered" evidence="7">
    <location>
        <begin position="228"/>
        <end position="249"/>
    </location>
</feature>
<evidence type="ECO:0000256" key="1">
    <source>
        <dbReference type="ARBA" id="ARBA00004123"/>
    </source>
</evidence>
<feature type="compositionally biased region" description="Basic and acidic residues" evidence="7">
    <location>
        <begin position="684"/>
        <end position="699"/>
    </location>
</feature>
<dbReference type="InterPro" id="IPR012921">
    <property type="entry name" value="SPOC_C"/>
</dbReference>
<evidence type="ECO:0000259" key="8">
    <source>
        <dbReference type="PROSITE" id="PS50917"/>
    </source>
</evidence>
<feature type="region of interest" description="Disordered" evidence="7">
    <location>
        <begin position="562"/>
        <end position="747"/>
    </location>
</feature>
<comment type="caution">
    <text evidence="9">The sequence shown here is derived from an EMBL/GenBank/DDBJ whole genome shotgun (WGS) entry which is preliminary data.</text>
</comment>
<dbReference type="CDD" id="cd21543">
    <property type="entry name" value="SPOC_SHARP"/>
    <property type="match status" value="1"/>
</dbReference>
<comment type="subcellular location">
    <subcellularLocation>
        <location evidence="1">Nucleus</location>
    </subcellularLocation>
</comment>
<name>A0AAN9AWX6_9CAEN</name>
<dbReference type="PROSITE" id="PS50917">
    <property type="entry name" value="SPOC"/>
    <property type="match status" value="1"/>
</dbReference>
<evidence type="ECO:0000256" key="7">
    <source>
        <dbReference type="SAM" id="MobiDB-lite"/>
    </source>
</evidence>
<evidence type="ECO:0000256" key="6">
    <source>
        <dbReference type="ARBA" id="ARBA00023242"/>
    </source>
</evidence>
<evidence type="ECO:0000256" key="5">
    <source>
        <dbReference type="ARBA" id="ARBA00023163"/>
    </source>
</evidence>
<feature type="compositionally biased region" description="Basic and acidic residues" evidence="7">
    <location>
        <begin position="981"/>
        <end position="998"/>
    </location>
</feature>
<proteinExistence type="predicted"/>
<feature type="compositionally biased region" description="Basic and acidic residues" evidence="7">
    <location>
        <begin position="56"/>
        <end position="74"/>
    </location>
</feature>
<feature type="compositionally biased region" description="Low complexity" evidence="7">
    <location>
        <begin position="170"/>
        <end position="179"/>
    </location>
</feature>
<evidence type="ECO:0000256" key="4">
    <source>
        <dbReference type="ARBA" id="ARBA00023054"/>
    </source>
</evidence>
<feature type="compositionally biased region" description="Polar residues" evidence="7">
    <location>
        <begin position="562"/>
        <end position="572"/>
    </location>
</feature>
<organism evidence="9 10">
    <name type="scientific">Littorina saxatilis</name>
    <dbReference type="NCBI Taxonomy" id="31220"/>
    <lineage>
        <taxon>Eukaryota</taxon>
        <taxon>Metazoa</taxon>
        <taxon>Spiralia</taxon>
        <taxon>Lophotrochozoa</taxon>
        <taxon>Mollusca</taxon>
        <taxon>Gastropoda</taxon>
        <taxon>Caenogastropoda</taxon>
        <taxon>Littorinimorpha</taxon>
        <taxon>Littorinoidea</taxon>
        <taxon>Littorinidae</taxon>
        <taxon>Littorina</taxon>
    </lineage>
</organism>
<evidence type="ECO:0000256" key="3">
    <source>
        <dbReference type="ARBA" id="ARBA00023015"/>
    </source>
</evidence>
<keyword evidence="4" id="KW-0175">Coiled coil</keyword>
<feature type="compositionally biased region" description="Basic and acidic residues" evidence="7">
    <location>
        <begin position="1102"/>
        <end position="1116"/>
    </location>
</feature>
<gene>
    <name evidence="9" type="ORF">V1264_007676</name>
</gene>
<feature type="compositionally biased region" description="Basic and acidic residues" evidence="7">
    <location>
        <begin position="721"/>
        <end position="747"/>
    </location>
</feature>
<dbReference type="GO" id="GO:0005634">
    <property type="term" value="C:nucleus"/>
    <property type="evidence" value="ECO:0007669"/>
    <property type="project" value="UniProtKB-SubCell"/>
</dbReference>
<dbReference type="SUPFAM" id="SSF100939">
    <property type="entry name" value="SPOC domain-like"/>
    <property type="match status" value="1"/>
</dbReference>
<feature type="region of interest" description="Disordered" evidence="7">
    <location>
        <begin position="1"/>
        <end position="200"/>
    </location>
</feature>
<reference evidence="9 10" key="1">
    <citation type="submission" date="2024-02" db="EMBL/GenBank/DDBJ databases">
        <title>Chromosome-scale genome assembly of the rough periwinkle Littorina saxatilis.</title>
        <authorList>
            <person name="De Jode A."/>
            <person name="Faria R."/>
            <person name="Formenti G."/>
            <person name="Sims Y."/>
            <person name="Smith T.P."/>
            <person name="Tracey A."/>
            <person name="Wood J.M.D."/>
            <person name="Zagrodzka Z.B."/>
            <person name="Johannesson K."/>
            <person name="Butlin R.K."/>
            <person name="Leder E.H."/>
        </authorList>
    </citation>
    <scope>NUCLEOTIDE SEQUENCE [LARGE SCALE GENOMIC DNA]</scope>
    <source>
        <strain evidence="9">Snail1</strain>
        <tissue evidence="9">Muscle</tissue>
    </source>
</reference>
<feature type="region of interest" description="Disordered" evidence="7">
    <location>
        <begin position="1033"/>
        <end position="1141"/>
    </location>
</feature>
<dbReference type="InterPro" id="IPR010912">
    <property type="entry name" value="SPOC_met"/>
</dbReference>
<feature type="compositionally biased region" description="Low complexity" evidence="7">
    <location>
        <begin position="1053"/>
        <end position="1069"/>
    </location>
</feature>
<feature type="compositionally biased region" description="Basic and acidic residues" evidence="7">
    <location>
        <begin position="228"/>
        <end position="239"/>
    </location>
</feature>
<dbReference type="FunFam" id="2.40.290.10:FF:000002">
    <property type="entry name" value="Spen family transcriptional repressor"/>
    <property type="match status" value="1"/>
</dbReference>
<keyword evidence="10" id="KW-1185">Reference proteome</keyword>
<feature type="domain" description="SPOC" evidence="8">
    <location>
        <begin position="1261"/>
        <end position="1428"/>
    </location>
</feature>
<keyword evidence="3" id="KW-0805">Transcription regulation</keyword>
<keyword evidence="2" id="KW-0694">RNA-binding</keyword>
<dbReference type="Proteomes" id="UP001374579">
    <property type="component" value="Unassembled WGS sequence"/>
</dbReference>
<evidence type="ECO:0000313" key="9">
    <source>
        <dbReference type="EMBL" id="KAK7093999.1"/>
    </source>
</evidence>
<feature type="region of interest" description="Disordered" evidence="7">
    <location>
        <begin position="386"/>
        <end position="421"/>
    </location>
</feature>
<feature type="region of interest" description="Disordered" evidence="7">
    <location>
        <begin position="976"/>
        <end position="998"/>
    </location>
</feature>
<keyword evidence="6" id="KW-0539">Nucleus</keyword>
<evidence type="ECO:0000313" key="10">
    <source>
        <dbReference type="Proteomes" id="UP001374579"/>
    </source>
</evidence>
<sequence>MDQGLNMNISSPRASRSGSSPRAARGGQSPKNPPTPSRGRGSSPKASNEMGSPVVKLEKLEVGRGKRGKDDTPQKGRPGAVGKESEFTDNVAHQTFEDWKASNMLSTVDPKPISKDNIYEFEASEQEQKLEPSPTLRGARGRNKRASESSDGKTPEMLCPLSAPPPLQPAPQQGAPLGATKEPGPELEQASDDSTSSMSNVDKMIKVSSMSNVDRIIDAVSKGIFDVSDHHPDLDEKIPQRPSTGRGRGAKAAAAAAAAAANPVAAAAAVLEQAAENKPEPMVAASPSMPGKLVMDFPMPGGHVQHPAMAGPPPHHKGKGKQHDMPKMPVPLDMPNFSPGFHQQGFPMHSEVGPMGKAGPAMKQEQPPVTTMAWQSVVSTASGGVPGKPPMTPDMPGSSSAVSQPHGMPVSTQPHSMPVVSHAHGLPPPPHAVPDVMGRGKKGEGLPHPPVSEPHPGLFSHMPPHQGHTQGKVRGGPPGRDDSSPLAQMSSMFPPGHPASIAAAAEQARRSGVFAVPISRDQGVPPPQGLVTGPPMMRSGSYEPRYTSPKMPSTPVNVITTGSPMTTTSSLSGPPGHGKHGQHPMTSPTSIPPVPALVQAPGALPQGGPKMLHGMPKGWPGMPGSLPGQQTPIHTPPPPSPSQISPTSPMQPQRPQSAQLPVMPTMDPNLTPLALKRPPSAHNSGRDMPGRPPSHHGEMRPPSLPGDIPPSELAGKASAAAERRERELERERELGREQQREREQREREHMMQLANLQRQGLAPHGHPGFYMVQGEHGPMTIPHGMVPPHSQHDPKMVSAGPSVSGAPVSVAVTSPATSRRGSVQDSLSKMPPATSAAALYSGVVAGQPRSLSPKTASPVGQVIERLPNPMRPQDIHGLRAAGHPRMPAPPQDQALLIRLKEEVARGIHPQTAHGEPGHPAYDIMTIRSLQQQQHQQMLFMQDQAARTAAAARGARAQELAHSSALAHEMAARNNAVAQEAAARKSAQETARNAEKEAAARAAAAQEAAKAKEAARNEAAFKEAVLARNAAMERSIQARGPQEASGKGGPPPHSQMMGMQPSPVSMQQQPLNLADSDSRSSSSERSSTGKPNFSMPPGPHAGFMERERGGKGADRPPPDTPHLPSSAFVPPPGGAPGSLREGLPVYGSELPFSSPFGIHRMPLDPRVFPGQQHHPQFLPSREGVLSAPFQQFVPGAGGQRFPLDQHPEAERLMKKGELPPPAPLMPMGRSPSPIPSPSPRLPPEMVGHPIIRMADMPARENLHTVLGRYPMVWQGMLALKNDQSYVQMHFVSGSKDLPEQALPRAICNQALPLRISQRMRLEQPNLEGVTKRMINEKDYTLLLAVPCGVNHLDITDQTKNLTVGFIEYLRSKLAAGIVNVSQPGTNQPAFVVHVFPPCEFSMEVVANHSQGLVEQIHDLAHVIIIITTV</sequence>
<dbReference type="EMBL" id="JBAMIC010000019">
    <property type="protein sequence ID" value="KAK7093999.1"/>
    <property type="molecule type" value="Genomic_DNA"/>
</dbReference>
<dbReference type="Pfam" id="PF07744">
    <property type="entry name" value="SPOC"/>
    <property type="match status" value="1"/>
</dbReference>
<protein>
    <recommendedName>
        <fullName evidence="8">SPOC domain-containing protein</fullName>
    </recommendedName>
</protein>
<feature type="compositionally biased region" description="Low complexity" evidence="7">
    <location>
        <begin position="642"/>
        <end position="653"/>
    </location>
</feature>
<keyword evidence="5" id="KW-0804">Transcription</keyword>
<feature type="compositionally biased region" description="Basic and acidic residues" evidence="7">
    <location>
        <begin position="145"/>
        <end position="154"/>
    </location>
</feature>
<dbReference type="Gene3D" id="2.40.290.10">
    <property type="match status" value="1"/>
</dbReference>
<dbReference type="GO" id="GO:0003723">
    <property type="term" value="F:RNA binding"/>
    <property type="evidence" value="ECO:0007669"/>
    <property type="project" value="UniProtKB-KW"/>
</dbReference>